<keyword evidence="2" id="KW-1185">Reference proteome</keyword>
<evidence type="ECO:0000313" key="2">
    <source>
        <dbReference type="Proteomes" id="UP000188246"/>
    </source>
</evidence>
<dbReference type="AlphaFoldDB" id="A0A1Q2D4A3"/>
<name>A0A1Q2D4A3_9ENTE</name>
<dbReference type="KEGG" id="vpi:BW732_02475"/>
<accession>A0A1Q2D4A3</accession>
<sequence>MNSTNDIEKIKSELEHITLVPALEYYDNPCLIILDAVMSRSRVYEKTVVPKIKYFKENYSDINTLEKLIDTIERDGPENFAPKYLDYRFKQLGQVLLDTAMVFNDNKLGIDDLESMRLFAESPNFYKDIQKVNGIGIATARYLAILLNVDTVKPDVHILKFISNALGRKVKEQEAIDLLTFVAKEMDTPVAIIDNSIWQYMSNPNNTDIKSKLQNMSLEELFVIKEYVKDLIEKKS</sequence>
<dbReference type="STRING" id="633807.BW732_02475"/>
<gene>
    <name evidence="1" type="ORF">BW732_02475</name>
</gene>
<dbReference type="Proteomes" id="UP000188246">
    <property type="component" value="Chromosome"/>
</dbReference>
<organism evidence="1 2">
    <name type="scientific">Vagococcus penaei</name>
    <dbReference type="NCBI Taxonomy" id="633807"/>
    <lineage>
        <taxon>Bacteria</taxon>
        <taxon>Bacillati</taxon>
        <taxon>Bacillota</taxon>
        <taxon>Bacilli</taxon>
        <taxon>Lactobacillales</taxon>
        <taxon>Enterococcaceae</taxon>
        <taxon>Vagococcus</taxon>
    </lineage>
</organism>
<evidence type="ECO:0000313" key="1">
    <source>
        <dbReference type="EMBL" id="AQP53208.1"/>
    </source>
</evidence>
<dbReference type="RefSeq" id="WP_077275304.1">
    <property type="nucleotide sequence ID" value="NZ_CP019609.1"/>
</dbReference>
<proteinExistence type="predicted"/>
<protein>
    <submittedName>
        <fullName evidence="1">Uncharacterized protein</fullName>
    </submittedName>
</protein>
<reference evidence="1 2" key="1">
    <citation type="journal article" date="2010" name="Int. J. Syst. Evol. Microbiol.">
        <title>Vagococcus penaei sp. nov., isolated from spoilage microbiota of cooked shrimp (Penaeus vannamei).</title>
        <authorList>
            <person name="Jaffres E."/>
            <person name="Prevost H."/>
            <person name="Rossero A."/>
            <person name="Joffraud J.J."/>
            <person name="Dousset X."/>
        </authorList>
    </citation>
    <scope>NUCLEOTIDE SEQUENCE [LARGE SCALE GENOMIC DNA]</scope>
    <source>
        <strain evidence="1 2">CD276</strain>
    </source>
</reference>
<dbReference type="OrthoDB" id="495728at2"/>
<dbReference type="EMBL" id="CP019609">
    <property type="protein sequence ID" value="AQP53208.1"/>
    <property type="molecule type" value="Genomic_DNA"/>
</dbReference>